<evidence type="ECO:0000256" key="1">
    <source>
        <dbReference type="ARBA" id="ARBA00022729"/>
    </source>
</evidence>
<dbReference type="PANTHER" id="PTHR35936:SF19">
    <property type="entry name" value="AMINO-ACID-BINDING PROTEIN YXEM-RELATED"/>
    <property type="match status" value="1"/>
</dbReference>
<evidence type="ECO:0000259" key="3">
    <source>
        <dbReference type="SMART" id="SM00062"/>
    </source>
</evidence>
<dbReference type="InterPro" id="IPR001638">
    <property type="entry name" value="Solute-binding_3/MltF_N"/>
</dbReference>
<evidence type="ECO:0000256" key="2">
    <source>
        <dbReference type="SAM" id="SignalP"/>
    </source>
</evidence>
<dbReference type="InterPro" id="IPR006311">
    <property type="entry name" value="TAT_signal"/>
</dbReference>
<protein>
    <submittedName>
        <fullName evidence="4">ABC transporter substrate-binding protein</fullName>
    </submittedName>
</protein>
<gene>
    <name evidence="4" type="ORF">ACKI18_34760</name>
</gene>
<evidence type="ECO:0000313" key="5">
    <source>
        <dbReference type="Proteomes" id="UP001631957"/>
    </source>
</evidence>
<dbReference type="PROSITE" id="PS51318">
    <property type="entry name" value="TAT"/>
    <property type="match status" value="1"/>
</dbReference>
<feature type="chain" id="PRO_5045578112" evidence="2">
    <location>
        <begin position="25"/>
        <end position="340"/>
    </location>
</feature>
<dbReference type="PANTHER" id="PTHR35936">
    <property type="entry name" value="MEMBRANE-BOUND LYTIC MUREIN TRANSGLYCOSYLASE F"/>
    <property type="match status" value="1"/>
</dbReference>
<comment type="caution">
    <text evidence="4">The sequence shown here is derived from an EMBL/GenBank/DDBJ whole genome shotgun (WGS) entry which is preliminary data.</text>
</comment>
<dbReference type="RefSeq" id="WP_112475336.1">
    <property type="nucleotide sequence ID" value="NZ_JBJVNI010000022.1"/>
</dbReference>
<reference evidence="4 5" key="1">
    <citation type="submission" date="2024-12" db="EMBL/GenBank/DDBJ databases">
        <title>Forecasting of Potato common scab and diversities of Pathogenic streptomyces spp. in china.</title>
        <authorList>
            <person name="Handique U."/>
            <person name="Wu J."/>
        </authorList>
    </citation>
    <scope>NUCLEOTIDE SEQUENCE [LARGE SCALE GENOMIC DNA]</scope>
    <source>
        <strain evidence="4 5">ZRIMU1530</strain>
    </source>
</reference>
<dbReference type="PROSITE" id="PS51257">
    <property type="entry name" value="PROKAR_LIPOPROTEIN"/>
    <property type="match status" value="1"/>
</dbReference>
<name>A0ABW9I2W9_9ACTN</name>
<dbReference type="Proteomes" id="UP001631957">
    <property type="component" value="Unassembled WGS sequence"/>
</dbReference>
<keyword evidence="5" id="KW-1185">Reference proteome</keyword>
<accession>A0ABW9I2W9</accession>
<dbReference type="Pfam" id="PF00497">
    <property type="entry name" value="SBP_bac_3"/>
    <property type="match status" value="1"/>
</dbReference>
<keyword evidence="1 2" id="KW-0732">Signal</keyword>
<dbReference type="EMBL" id="JBJVNI010000022">
    <property type="protein sequence ID" value="MFM9613834.1"/>
    <property type="molecule type" value="Genomic_DNA"/>
</dbReference>
<dbReference type="SMART" id="SM00062">
    <property type="entry name" value="PBPb"/>
    <property type="match status" value="1"/>
</dbReference>
<sequence>MPAPLSRRALIRGIIATAAVVTLAGGLAACGGDSVAATDTADAAGSVTIGRVSNGAAKEATLKVSEVKSISAEVPEAIRRRGTLVIGSGSLPSGSAPLGYIGDDQKTLTGAEPDLARLVAAVLGLKSENKRFTWENLFVGIDSGKVDVGFSNITDTEERKQKYDFASYRQDNLGFEKLKSNSWTFDGTYRSLAGKTVSVGAGTNQERLLLEWQKKLKAEGKNLTIKYFQDGNSTYLALNSGKIDAYLGPNPSLSYHVTQTANSPSPTAIAGTYSGAGETLQGLIAATVKKDSGLVKPVADAINHLIDNGQYAKWLDSWNLANEAVTTSEINPPGLPLTNS</sequence>
<dbReference type="SUPFAM" id="SSF53850">
    <property type="entry name" value="Periplasmic binding protein-like II"/>
    <property type="match status" value="1"/>
</dbReference>
<feature type="signal peptide" evidence="2">
    <location>
        <begin position="1"/>
        <end position="24"/>
    </location>
</feature>
<proteinExistence type="predicted"/>
<dbReference type="Gene3D" id="3.40.190.10">
    <property type="entry name" value="Periplasmic binding protein-like II"/>
    <property type="match status" value="2"/>
</dbReference>
<evidence type="ECO:0000313" key="4">
    <source>
        <dbReference type="EMBL" id="MFM9613834.1"/>
    </source>
</evidence>
<dbReference type="CDD" id="cd01004">
    <property type="entry name" value="PBP2_MidA_like"/>
    <property type="match status" value="1"/>
</dbReference>
<feature type="domain" description="Solute-binding protein family 3/N-terminal" evidence="3">
    <location>
        <begin position="83"/>
        <end position="322"/>
    </location>
</feature>
<organism evidence="4 5">
    <name type="scientific">Streptomyces niveiscabiei</name>
    <dbReference type="NCBI Taxonomy" id="164115"/>
    <lineage>
        <taxon>Bacteria</taxon>
        <taxon>Bacillati</taxon>
        <taxon>Actinomycetota</taxon>
        <taxon>Actinomycetes</taxon>
        <taxon>Kitasatosporales</taxon>
        <taxon>Streptomycetaceae</taxon>
        <taxon>Streptomyces</taxon>
    </lineage>
</organism>